<comment type="caution">
    <text evidence="2">The sequence shown here is derived from an EMBL/GenBank/DDBJ whole genome shotgun (WGS) entry which is preliminary data.</text>
</comment>
<proteinExistence type="predicted"/>
<evidence type="ECO:0008006" key="4">
    <source>
        <dbReference type="Google" id="ProtNLM"/>
    </source>
</evidence>
<keyword evidence="1" id="KW-0732">Signal</keyword>
<reference evidence="2 3" key="1">
    <citation type="submission" date="2019-10" db="EMBL/GenBank/DDBJ databases">
        <title>Draft whole-genome sequence of the purple nonsulfur photosynthetic bacterium Roseospira navarrensis DSM 15114.</title>
        <authorList>
            <person name="Kyndt J.A."/>
            <person name="Meyer T.E."/>
        </authorList>
    </citation>
    <scope>NUCLEOTIDE SEQUENCE [LARGE SCALE GENOMIC DNA]</scope>
    <source>
        <strain evidence="2 3">DSM 15114</strain>
    </source>
</reference>
<accession>A0A7X1ZBL3</accession>
<dbReference type="Gene3D" id="3.40.1260.10">
    <property type="entry name" value="DsrEFH-like"/>
    <property type="match status" value="1"/>
</dbReference>
<evidence type="ECO:0000313" key="2">
    <source>
        <dbReference type="EMBL" id="MQX35548.1"/>
    </source>
</evidence>
<evidence type="ECO:0000256" key="1">
    <source>
        <dbReference type="SAM" id="SignalP"/>
    </source>
</evidence>
<evidence type="ECO:0000313" key="3">
    <source>
        <dbReference type="Proteomes" id="UP000434582"/>
    </source>
</evidence>
<keyword evidence="3" id="KW-1185">Reference proteome</keyword>
<sequence>MPPAASARRLSVRAATRGLCGAVALALVLAFAAAPGPAAAGETELSEPLPGFDNPRQIILQLTTADEREANSILWNAINLQKFYGIDNVQIAIVAYGQGMQMLYQDSPVADRIASQLKYDIEYVACGNTMETTGHTPDDLVPGVDWVTAGIAEIVERQLRGWITVSP</sequence>
<dbReference type="AlphaFoldDB" id="A0A7X1ZBL3"/>
<dbReference type="PANTHER" id="PTHR37691">
    <property type="entry name" value="BLR3518 PROTEIN"/>
    <property type="match status" value="1"/>
</dbReference>
<dbReference type="OrthoDB" id="5794490at2"/>
<dbReference type="EMBL" id="WIVE01000005">
    <property type="protein sequence ID" value="MQX35548.1"/>
    <property type="molecule type" value="Genomic_DNA"/>
</dbReference>
<dbReference type="RefSeq" id="WP_153341154.1">
    <property type="nucleotide sequence ID" value="NZ_WIVE01000005.1"/>
</dbReference>
<organism evidence="2 3">
    <name type="scientific">Roseospira navarrensis</name>
    <dbReference type="NCBI Taxonomy" id="140058"/>
    <lineage>
        <taxon>Bacteria</taxon>
        <taxon>Pseudomonadati</taxon>
        <taxon>Pseudomonadota</taxon>
        <taxon>Alphaproteobacteria</taxon>
        <taxon>Rhodospirillales</taxon>
        <taxon>Rhodospirillaceae</taxon>
        <taxon>Roseospira</taxon>
    </lineage>
</organism>
<gene>
    <name evidence="2" type="ORF">GHC57_03360</name>
</gene>
<name>A0A7X1ZBL3_9PROT</name>
<dbReference type="Proteomes" id="UP000434582">
    <property type="component" value="Unassembled WGS sequence"/>
</dbReference>
<dbReference type="PANTHER" id="PTHR37691:SF1">
    <property type="entry name" value="BLR3518 PROTEIN"/>
    <property type="match status" value="1"/>
</dbReference>
<dbReference type="SUPFAM" id="SSF75169">
    <property type="entry name" value="DsrEFH-like"/>
    <property type="match status" value="1"/>
</dbReference>
<dbReference type="InterPro" id="IPR027396">
    <property type="entry name" value="DsrEFH-like"/>
</dbReference>
<feature type="chain" id="PRO_5030586228" description="DsrE family protein" evidence="1">
    <location>
        <begin position="41"/>
        <end position="167"/>
    </location>
</feature>
<feature type="signal peptide" evidence="1">
    <location>
        <begin position="1"/>
        <end position="40"/>
    </location>
</feature>
<protein>
    <recommendedName>
        <fullName evidence="4">DsrE family protein</fullName>
    </recommendedName>
</protein>